<evidence type="ECO:0000256" key="1">
    <source>
        <dbReference type="ARBA" id="ARBA00004886"/>
    </source>
</evidence>
<sequence>MTLALAADDRPYLPRGVRVVEDRVRGGKVLLAPEKAIALDAIGVAILSRVTGTASLAEIVADLAATYDAPEAQILEDVQRFMMGLRARMFLGVRP</sequence>
<evidence type="ECO:0000313" key="5">
    <source>
        <dbReference type="Proteomes" id="UP001193035"/>
    </source>
</evidence>
<name>A0ABY2X2A1_9RHOB</name>
<comment type="pathway">
    <text evidence="1">Cofactor biosynthesis; pyrroloquinoline quinone biosynthesis.</text>
</comment>
<comment type="subunit">
    <text evidence="2">Monomer. Interacts with PqqE.</text>
</comment>
<keyword evidence="5" id="KW-1185">Reference proteome</keyword>
<proteinExistence type="predicted"/>
<dbReference type="Pfam" id="PF05402">
    <property type="entry name" value="PqqD"/>
    <property type="match status" value="1"/>
</dbReference>
<gene>
    <name evidence="4" type="primary">pqqD</name>
    <name evidence="4" type="ORF">FGK63_08250</name>
</gene>
<dbReference type="InterPro" id="IPR022479">
    <property type="entry name" value="PqqD_bac"/>
</dbReference>
<accession>A0ABY2X2A1</accession>
<evidence type="ECO:0000256" key="2">
    <source>
        <dbReference type="ARBA" id="ARBA00011741"/>
    </source>
</evidence>
<dbReference type="RefSeq" id="WP_138841122.1">
    <property type="nucleotide sequence ID" value="NZ_VCPD01000002.1"/>
</dbReference>
<keyword evidence="3" id="KW-0884">PQQ biosynthesis</keyword>
<dbReference type="Proteomes" id="UP001193035">
    <property type="component" value="Unassembled WGS sequence"/>
</dbReference>
<dbReference type="EMBL" id="VCPD01000002">
    <property type="protein sequence ID" value="TMV09092.1"/>
    <property type="molecule type" value="Genomic_DNA"/>
</dbReference>
<comment type="caution">
    <text evidence="4">The sequence shown here is derived from an EMBL/GenBank/DDBJ whole genome shotgun (WGS) entry which is preliminary data.</text>
</comment>
<dbReference type="InterPro" id="IPR041881">
    <property type="entry name" value="PqqD_sf"/>
</dbReference>
<evidence type="ECO:0000313" key="4">
    <source>
        <dbReference type="EMBL" id="TMV09092.1"/>
    </source>
</evidence>
<dbReference type="Gene3D" id="1.10.10.1150">
    <property type="entry name" value="Coenzyme PQQ synthesis protein D (PqqD)"/>
    <property type="match status" value="1"/>
</dbReference>
<dbReference type="InterPro" id="IPR008792">
    <property type="entry name" value="PQQD"/>
</dbReference>
<evidence type="ECO:0000256" key="3">
    <source>
        <dbReference type="ARBA" id="ARBA00022905"/>
    </source>
</evidence>
<dbReference type="NCBIfam" id="TIGR03859">
    <property type="entry name" value="PQQ_PqqD"/>
    <property type="match status" value="1"/>
</dbReference>
<reference evidence="4 5" key="1">
    <citation type="submission" date="2019-05" db="EMBL/GenBank/DDBJ databases">
        <title>Ruegeria sp. nov., isolated from tidal flat.</title>
        <authorList>
            <person name="Kim W."/>
        </authorList>
    </citation>
    <scope>NUCLEOTIDE SEQUENCE [LARGE SCALE GENOMIC DNA]</scope>
    <source>
        <strain evidence="4 5">CAU 1488</strain>
    </source>
</reference>
<organism evidence="4 5">
    <name type="scientific">Ruegeria sediminis</name>
    <dbReference type="NCBI Taxonomy" id="2583820"/>
    <lineage>
        <taxon>Bacteria</taxon>
        <taxon>Pseudomonadati</taxon>
        <taxon>Pseudomonadota</taxon>
        <taxon>Alphaproteobacteria</taxon>
        <taxon>Rhodobacterales</taxon>
        <taxon>Roseobacteraceae</taxon>
        <taxon>Ruegeria</taxon>
    </lineage>
</organism>
<protein>
    <submittedName>
        <fullName evidence="4">Pyrroloquinoline quinone biosynthesis peptide chaperone PqqD</fullName>
    </submittedName>
</protein>